<feature type="transmembrane region" description="Helical" evidence="10">
    <location>
        <begin position="447"/>
        <end position="465"/>
    </location>
</feature>
<evidence type="ECO:0000256" key="1">
    <source>
        <dbReference type="ARBA" id="ARBA00004651"/>
    </source>
</evidence>
<evidence type="ECO:0000256" key="9">
    <source>
        <dbReference type="ARBA" id="ARBA00061532"/>
    </source>
</evidence>
<evidence type="ECO:0000256" key="10">
    <source>
        <dbReference type="HAMAP-Rule" id="MF_02078"/>
    </source>
</evidence>
<feature type="transmembrane region" description="Helical" evidence="10">
    <location>
        <begin position="407"/>
        <end position="427"/>
    </location>
</feature>
<dbReference type="EMBL" id="JAINWA010000003">
    <property type="protein sequence ID" value="MCD1655409.1"/>
    <property type="molecule type" value="Genomic_DNA"/>
</dbReference>
<protein>
    <recommendedName>
        <fullName evidence="10">Probable lipid II flippase MurJ</fullName>
    </recommendedName>
</protein>
<evidence type="ECO:0000256" key="3">
    <source>
        <dbReference type="ARBA" id="ARBA00022692"/>
    </source>
</evidence>
<feature type="transmembrane region" description="Helical" evidence="10">
    <location>
        <begin position="183"/>
        <end position="204"/>
    </location>
</feature>
<keyword evidence="2 10" id="KW-1003">Cell membrane</keyword>
<keyword evidence="13" id="KW-1185">Reference proteome</keyword>
<comment type="function">
    <text evidence="8 10 11">Involved in peptidoglycan biosynthesis. Transports lipid-linked peptidoglycan precursors from the inner to the outer leaflet of the cytoplasmic membrane.</text>
</comment>
<evidence type="ECO:0000256" key="4">
    <source>
        <dbReference type="ARBA" id="ARBA00022960"/>
    </source>
</evidence>
<organism evidence="12 13">
    <name type="scientific">Teretinema zuelzerae</name>
    <dbReference type="NCBI Taxonomy" id="156"/>
    <lineage>
        <taxon>Bacteria</taxon>
        <taxon>Pseudomonadati</taxon>
        <taxon>Spirochaetota</taxon>
        <taxon>Spirochaetia</taxon>
        <taxon>Spirochaetales</taxon>
        <taxon>Treponemataceae</taxon>
        <taxon>Teretinema</taxon>
    </lineage>
</organism>
<keyword evidence="4 10" id="KW-0133">Cell shape</keyword>
<feature type="transmembrane region" description="Helical" evidence="10">
    <location>
        <begin position="128"/>
        <end position="148"/>
    </location>
</feature>
<evidence type="ECO:0000313" key="12">
    <source>
        <dbReference type="EMBL" id="MCD1655409.1"/>
    </source>
</evidence>
<evidence type="ECO:0000256" key="2">
    <source>
        <dbReference type="ARBA" id="ARBA00022475"/>
    </source>
</evidence>
<evidence type="ECO:0000256" key="8">
    <source>
        <dbReference type="ARBA" id="ARBA00060041"/>
    </source>
</evidence>
<sequence>MAKSLVKSGSSLLVLTLGSRVLGLIREMTKAAFLGTSALSDAFSVAFVIPNLLRKLFAENSVSVAFIPTFRSYLDEKSADETRQFVSATFTFLACVTSLTTALGMLAAPLIVPFFGTPTGETVLLTRIMFPYLAIISIAALLQGILNGLKIFSPSGFTPILFNLCIIGLTWLLSPFTENPARAMAIGVIAGGTLQAAFQLPFVLKQGYALRFVSLKKAFTNPGTKRVIRLVGPTIIGMAAYQLNDLVSTILAGNAGPGVVSSLGYSLRLQELILGVFAVSIGTVILPDLSAQANKKDWAGFAGLLSVSMKIIALITIPVTFFSLICGENIIRLVFQTRSFTEESVRLTLSAFTWHIAGLYFIALNRIVAPAFYAQQDTKSPTYAGLFSFIVNIALALVLVGPMRGGGIALALSLASAANTAFLFLFMRKNGSISAGSILRSTVGYTLKMALFSALAAWPAALALPRLQDRFAGSGRLIAQGVPLAGTLFLFAAAGVLLLAITRDRILLGILSKLKNRGSGKN</sequence>
<keyword evidence="6 10" id="KW-1133">Transmembrane helix</keyword>
<name>A0AAE3JM56_9SPIR</name>
<feature type="transmembrane region" description="Helical" evidence="10">
    <location>
        <begin position="347"/>
        <end position="369"/>
    </location>
</feature>
<feature type="transmembrane region" description="Helical" evidence="10">
    <location>
        <begin position="272"/>
        <end position="291"/>
    </location>
</feature>
<dbReference type="GO" id="GO:0005886">
    <property type="term" value="C:plasma membrane"/>
    <property type="evidence" value="ECO:0007669"/>
    <property type="project" value="UniProtKB-SubCell"/>
</dbReference>
<keyword evidence="7 10" id="KW-0472">Membrane</keyword>
<keyword evidence="10 11" id="KW-0813">Transport</keyword>
<proteinExistence type="inferred from homology"/>
<keyword evidence="10 11" id="KW-0961">Cell wall biogenesis/degradation</keyword>
<comment type="similarity">
    <text evidence="9 10 11">Belongs to the MurJ/MviN family.</text>
</comment>
<dbReference type="GO" id="GO:0034204">
    <property type="term" value="P:lipid translocation"/>
    <property type="evidence" value="ECO:0007669"/>
    <property type="project" value="TreeGrafter"/>
</dbReference>
<dbReference type="GO" id="GO:0071555">
    <property type="term" value="P:cell wall organization"/>
    <property type="evidence" value="ECO:0007669"/>
    <property type="project" value="UniProtKB-UniRule"/>
</dbReference>
<reference evidence="12" key="1">
    <citation type="submission" date="2021-08" db="EMBL/GenBank/DDBJ databases">
        <title>Comparative analyses of Brucepasteria parasyntrophica and Teretinema zuelzerae.</title>
        <authorList>
            <person name="Song Y."/>
            <person name="Brune A."/>
        </authorList>
    </citation>
    <scope>NUCLEOTIDE SEQUENCE</scope>
    <source>
        <strain evidence="12">DSM 1903</strain>
    </source>
</reference>
<dbReference type="NCBIfam" id="TIGR01695">
    <property type="entry name" value="murJ_mviN"/>
    <property type="match status" value="1"/>
</dbReference>
<feature type="transmembrane region" description="Helical" evidence="10">
    <location>
        <begin position="381"/>
        <end position="400"/>
    </location>
</feature>
<dbReference type="InterPro" id="IPR051050">
    <property type="entry name" value="Lipid_II_flippase_MurJ/MviN"/>
</dbReference>
<evidence type="ECO:0000256" key="6">
    <source>
        <dbReference type="ARBA" id="ARBA00022989"/>
    </source>
</evidence>
<dbReference type="GO" id="GO:0008360">
    <property type="term" value="P:regulation of cell shape"/>
    <property type="evidence" value="ECO:0007669"/>
    <property type="project" value="UniProtKB-UniRule"/>
</dbReference>
<comment type="pathway">
    <text evidence="10">Cell wall biogenesis; peptidoglycan biosynthesis.</text>
</comment>
<feature type="transmembrane region" description="Helical" evidence="10">
    <location>
        <begin position="477"/>
        <end position="501"/>
    </location>
</feature>
<accession>A0AAE3JM56</accession>
<dbReference type="HAMAP" id="MF_02078">
    <property type="entry name" value="MurJ_MviN"/>
    <property type="match status" value="1"/>
</dbReference>
<dbReference type="PANTHER" id="PTHR47019:SF1">
    <property type="entry name" value="LIPID II FLIPPASE MURJ"/>
    <property type="match status" value="1"/>
</dbReference>
<feature type="transmembrane region" description="Helical" evidence="10">
    <location>
        <begin position="311"/>
        <end position="335"/>
    </location>
</feature>
<comment type="subcellular location">
    <subcellularLocation>
        <location evidence="1 10">Cell membrane</location>
        <topology evidence="1 10">Multi-pass membrane protein</topology>
    </subcellularLocation>
</comment>
<evidence type="ECO:0000256" key="7">
    <source>
        <dbReference type="ARBA" id="ARBA00023136"/>
    </source>
</evidence>
<keyword evidence="5 10" id="KW-0573">Peptidoglycan synthesis</keyword>
<comment type="caution">
    <text evidence="10">Lacks conserved residue(s) required for the propagation of feature annotation.</text>
</comment>
<dbReference type="GO" id="GO:0009252">
    <property type="term" value="P:peptidoglycan biosynthetic process"/>
    <property type="evidence" value="ECO:0007669"/>
    <property type="project" value="UniProtKB-UniRule"/>
</dbReference>
<evidence type="ECO:0000313" key="13">
    <source>
        <dbReference type="Proteomes" id="UP001198163"/>
    </source>
</evidence>
<gene>
    <name evidence="10 12" type="primary">murJ</name>
    <name evidence="12" type="ORF">K7J14_11955</name>
</gene>
<dbReference type="PANTHER" id="PTHR47019">
    <property type="entry name" value="LIPID II FLIPPASE MURJ"/>
    <property type="match status" value="1"/>
</dbReference>
<feature type="transmembrane region" description="Helical" evidence="10">
    <location>
        <begin position="160"/>
        <end position="177"/>
    </location>
</feature>
<dbReference type="Pfam" id="PF03023">
    <property type="entry name" value="MurJ"/>
    <property type="match status" value="1"/>
</dbReference>
<dbReference type="RefSeq" id="WP_230756543.1">
    <property type="nucleotide sequence ID" value="NZ_JAINWA010000003.1"/>
</dbReference>
<feature type="transmembrane region" description="Helical" evidence="10">
    <location>
        <begin position="90"/>
        <end position="116"/>
    </location>
</feature>
<dbReference type="CDD" id="cd13123">
    <property type="entry name" value="MATE_MurJ_like"/>
    <property type="match status" value="1"/>
</dbReference>
<dbReference type="PRINTS" id="PR01806">
    <property type="entry name" value="VIRFACTRMVIN"/>
</dbReference>
<evidence type="ECO:0000256" key="5">
    <source>
        <dbReference type="ARBA" id="ARBA00022984"/>
    </source>
</evidence>
<dbReference type="InterPro" id="IPR004268">
    <property type="entry name" value="MurJ"/>
</dbReference>
<dbReference type="PIRSF" id="PIRSF002869">
    <property type="entry name" value="MviN"/>
    <property type="match status" value="1"/>
</dbReference>
<dbReference type="AlphaFoldDB" id="A0AAE3JM56"/>
<comment type="caution">
    <text evidence="12">The sequence shown here is derived from an EMBL/GenBank/DDBJ whole genome shotgun (WGS) entry which is preliminary data.</text>
</comment>
<dbReference type="Proteomes" id="UP001198163">
    <property type="component" value="Unassembled WGS sequence"/>
</dbReference>
<keyword evidence="3 10" id="KW-0812">Transmembrane</keyword>
<evidence type="ECO:0000256" key="11">
    <source>
        <dbReference type="PIRNR" id="PIRNR002869"/>
    </source>
</evidence>
<dbReference type="GO" id="GO:0015648">
    <property type="term" value="F:lipid-linked peptidoglycan transporter activity"/>
    <property type="evidence" value="ECO:0007669"/>
    <property type="project" value="UniProtKB-UniRule"/>
</dbReference>